<dbReference type="EMBL" id="SNRW01042496">
    <property type="protein sequence ID" value="KAA6332038.1"/>
    <property type="molecule type" value="Genomic_DNA"/>
</dbReference>
<dbReference type="Proteomes" id="UP000324800">
    <property type="component" value="Unassembled WGS sequence"/>
</dbReference>
<organism evidence="1 2">
    <name type="scientific">Streblomastix strix</name>
    <dbReference type="NCBI Taxonomy" id="222440"/>
    <lineage>
        <taxon>Eukaryota</taxon>
        <taxon>Metamonada</taxon>
        <taxon>Preaxostyla</taxon>
        <taxon>Oxymonadida</taxon>
        <taxon>Streblomastigidae</taxon>
        <taxon>Streblomastix</taxon>
    </lineage>
</organism>
<feature type="non-terminal residue" evidence="1">
    <location>
        <position position="1"/>
    </location>
</feature>
<name>A0A5J4REG7_9EUKA</name>
<gene>
    <name evidence="1" type="ORF">EZS28_053322</name>
</gene>
<sequence length="173" mass="19609">HELTVSDEDVLTFMKQSPMIDFLFAALRFVGLIEKRAFPLVSQMLLSSMNSDVLAAIQLATVAHRFQFQGFHKQCGLPLASLVWSGDPMVREACLGHFREVLGLPAVYVRRKDALLANYGFELEQNRERDRERERQNFQRDPIVVASGIVEVCRNVDQNLATAMEAVLQCLAR</sequence>
<reference evidence="1 2" key="1">
    <citation type="submission" date="2019-03" db="EMBL/GenBank/DDBJ databases">
        <title>Single cell metagenomics reveals metabolic interactions within the superorganism composed of flagellate Streblomastix strix and complex community of Bacteroidetes bacteria on its surface.</title>
        <authorList>
            <person name="Treitli S.C."/>
            <person name="Kolisko M."/>
            <person name="Husnik F."/>
            <person name="Keeling P."/>
            <person name="Hampl V."/>
        </authorList>
    </citation>
    <scope>NUCLEOTIDE SEQUENCE [LARGE SCALE GENOMIC DNA]</scope>
    <source>
        <strain evidence="1">ST1C</strain>
    </source>
</reference>
<dbReference type="AlphaFoldDB" id="A0A5J4REG7"/>
<comment type="caution">
    <text evidence="1">The sequence shown here is derived from an EMBL/GenBank/DDBJ whole genome shotgun (WGS) entry which is preliminary data.</text>
</comment>
<feature type="non-terminal residue" evidence="1">
    <location>
        <position position="173"/>
    </location>
</feature>
<evidence type="ECO:0000313" key="1">
    <source>
        <dbReference type="EMBL" id="KAA6332038.1"/>
    </source>
</evidence>
<evidence type="ECO:0000313" key="2">
    <source>
        <dbReference type="Proteomes" id="UP000324800"/>
    </source>
</evidence>
<accession>A0A5J4REG7</accession>
<proteinExistence type="predicted"/>
<protein>
    <submittedName>
        <fullName evidence="1">Uncharacterized protein</fullName>
    </submittedName>
</protein>